<feature type="region of interest" description="Disordered" evidence="2">
    <location>
        <begin position="1"/>
        <end position="25"/>
    </location>
</feature>
<dbReference type="Gene3D" id="3.40.30.10">
    <property type="entry name" value="Glutaredoxin"/>
    <property type="match status" value="1"/>
</dbReference>
<feature type="domain" description="Thioredoxin" evidence="4">
    <location>
        <begin position="89"/>
        <end position="230"/>
    </location>
</feature>
<evidence type="ECO:0000259" key="4">
    <source>
        <dbReference type="PROSITE" id="PS51352"/>
    </source>
</evidence>
<protein>
    <submittedName>
        <fullName evidence="5">TlpA disulfide reductase family protein</fullName>
    </submittedName>
</protein>
<dbReference type="EMBL" id="JAQQKW010000001">
    <property type="protein sequence ID" value="MDC7693272.1"/>
    <property type="molecule type" value="Genomic_DNA"/>
</dbReference>
<evidence type="ECO:0000313" key="6">
    <source>
        <dbReference type="Proteomes" id="UP001216595"/>
    </source>
</evidence>
<dbReference type="InterPro" id="IPR017937">
    <property type="entry name" value="Thioredoxin_CS"/>
</dbReference>
<reference evidence="5 6" key="1">
    <citation type="submission" date="2023-01" db="EMBL/GenBank/DDBJ databases">
        <title>Novel species of the genus Asticcacaulis isolated from rivers.</title>
        <authorList>
            <person name="Lu H."/>
        </authorList>
    </citation>
    <scope>NUCLEOTIDE SEQUENCE [LARGE SCALE GENOMIC DNA]</scope>
    <source>
        <strain evidence="5 6">DXS10W</strain>
    </source>
</reference>
<dbReference type="Proteomes" id="UP001216595">
    <property type="component" value="Unassembled WGS sequence"/>
</dbReference>
<feature type="transmembrane region" description="Helical" evidence="3">
    <location>
        <begin position="32"/>
        <end position="54"/>
    </location>
</feature>
<keyword evidence="3" id="KW-1133">Transmembrane helix</keyword>
<evidence type="ECO:0000256" key="3">
    <source>
        <dbReference type="SAM" id="Phobius"/>
    </source>
</evidence>
<dbReference type="Pfam" id="PF00578">
    <property type="entry name" value="AhpC-TSA"/>
    <property type="match status" value="1"/>
</dbReference>
<name>A0ABT5IAR4_9CAUL</name>
<keyword evidence="3" id="KW-0472">Membrane</keyword>
<dbReference type="SUPFAM" id="SSF52833">
    <property type="entry name" value="Thioredoxin-like"/>
    <property type="match status" value="1"/>
</dbReference>
<gene>
    <name evidence="5" type="ORF">PQU94_03130</name>
</gene>
<dbReference type="RefSeq" id="WP_272740023.1">
    <property type="nucleotide sequence ID" value="NZ_JAQQKW010000001.1"/>
</dbReference>
<dbReference type="InterPro" id="IPR000866">
    <property type="entry name" value="AhpC/TSA"/>
</dbReference>
<keyword evidence="6" id="KW-1185">Reference proteome</keyword>
<organism evidence="5 6">
    <name type="scientific">Asticcacaulis currens</name>
    <dbReference type="NCBI Taxonomy" id="2984210"/>
    <lineage>
        <taxon>Bacteria</taxon>
        <taxon>Pseudomonadati</taxon>
        <taxon>Pseudomonadota</taxon>
        <taxon>Alphaproteobacteria</taxon>
        <taxon>Caulobacterales</taxon>
        <taxon>Caulobacteraceae</taxon>
        <taxon>Asticcacaulis</taxon>
    </lineage>
</organism>
<dbReference type="InterPro" id="IPR013766">
    <property type="entry name" value="Thioredoxin_domain"/>
</dbReference>
<evidence type="ECO:0000256" key="2">
    <source>
        <dbReference type="SAM" id="MobiDB-lite"/>
    </source>
</evidence>
<feature type="compositionally biased region" description="Polar residues" evidence="2">
    <location>
        <begin position="10"/>
        <end position="21"/>
    </location>
</feature>
<dbReference type="PROSITE" id="PS51352">
    <property type="entry name" value="THIOREDOXIN_2"/>
    <property type="match status" value="1"/>
</dbReference>
<dbReference type="CDD" id="cd02966">
    <property type="entry name" value="TlpA_like_family"/>
    <property type="match status" value="1"/>
</dbReference>
<dbReference type="PANTHER" id="PTHR42852">
    <property type="entry name" value="THIOL:DISULFIDE INTERCHANGE PROTEIN DSBE"/>
    <property type="match status" value="1"/>
</dbReference>
<keyword evidence="3" id="KW-0812">Transmembrane</keyword>
<comment type="caution">
    <text evidence="5">The sequence shown here is derived from an EMBL/GenBank/DDBJ whole genome shotgun (WGS) entry which is preliminary data.</text>
</comment>
<dbReference type="PANTHER" id="PTHR42852:SF13">
    <property type="entry name" value="PROTEIN DIPZ"/>
    <property type="match status" value="1"/>
</dbReference>
<dbReference type="PROSITE" id="PS00194">
    <property type="entry name" value="THIOREDOXIN_1"/>
    <property type="match status" value="1"/>
</dbReference>
<proteinExistence type="predicted"/>
<dbReference type="InterPro" id="IPR050553">
    <property type="entry name" value="Thioredoxin_ResA/DsbE_sf"/>
</dbReference>
<dbReference type="InterPro" id="IPR036249">
    <property type="entry name" value="Thioredoxin-like_sf"/>
</dbReference>
<evidence type="ECO:0000313" key="5">
    <source>
        <dbReference type="EMBL" id="MDC7693272.1"/>
    </source>
</evidence>
<evidence type="ECO:0000256" key="1">
    <source>
        <dbReference type="ARBA" id="ARBA00023284"/>
    </source>
</evidence>
<accession>A0ABT5IAR4</accession>
<keyword evidence="1" id="KW-0676">Redox-active center</keyword>
<sequence length="230" mass="24781">MNEPLDENTDTANAEAQAPQTERTRPPRKLKFNLIVAALLVLIIAVSVAAVVLFRQAETDGTVPTDSGPVAEGPLKAYATGALAKLETHAAPRPIEDISFLDGEGKTVKLSDFKGRVVVLNVWATWCAPCKVEMPTLANLQKGYDPQKVLVLPLSIDKAEDKAAVEKELKLSEGLPVYMDSEIQPMSKWGIVGMPTTIILNTNGQEVARLSGEAKWDAPEVKALLDALAK</sequence>